<comment type="caution">
    <text evidence="1">The sequence shown here is derived from an EMBL/GenBank/DDBJ whole genome shotgun (WGS) entry which is preliminary data.</text>
</comment>
<dbReference type="AlphaFoldDB" id="A0AAN7HJB8"/>
<reference evidence="1" key="2">
    <citation type="submission" date="2023-05" db="EMBL/GenBank/DDBJ databases">
        <authorList>
            <consortium name="Lawrence Berkeley National Laboratory"/>
            <person name="Steindorff A."/>
            <person name="Hensen N."/>
            <person name="Bonometti L."/>
            <person name="Westerberg I."/>
            <person name="Brannstrom I.O."/>
            <person name="Guillou S."/>
            <person name="Cros-Aarteil S."/>
            <person name="Calhoun S."/>
            <person name="Haridas S."/>
            <person name="Kuo A."/>
            <person name="Mondo S."/>
            <person name="Pangilinan J."/>
            <person name="Riley R."/>
            <person name="Labutti K."/>
            <person name="Andreopoulos B."/>
            <person name="Lipzen A."/>
            <person name="Chen C."/>
            <person name="Yanf M."/>
            <person name="Daum C."/>
            <person name="Ng V."/>
            <person name="Clum A."/>
            <person name="Ohm R."/>
            <person name="Martin F."/>
            <person name="Silar P."/>
            <person name="Natvig D."/>
            <person name="Lalanne C."/>
            <person name="Gautier V."/>
            <person name="Ament-Velasquez S.L."/>
            <person name="Kruys A."/>
            <person name="Hutchinson M.I."/>
            <person name="Powell A.J."/>
            <person name="Barry K."/>
            <person name="Miller A.N."/>
            <person name="Grigoriev I.V."/>
            <person name="Debuchy R."/>
            <person name="Gladieux P."/>
            <person name="Thoren M.H."/>
            <person name="Johannesson H."/>
        </authorList>
    </citation>
    <scope>NUCLEOTIDE SEQUENCE</scope>
    <source>
        <strain evidence="1">CBS 359.72</strain>
    </source>
</reference>
<keyword evidence="2" id="KW-1185">Reference proteome</keyword>
<organism evidence="1 2">
    <name type="scientific">Corynascus novoguineensis</name>
    <dbReference type="NCBI Taxonomy" id="1126955"/>
    <lineage>
        <taxon>Eukaryota</taxon>
        <taxon>Fungi</taxon>
        <taxon>Dikarya</taxon>
        <taxon>Ascomycota</taxon>
        <taxon>Pezizomycotina</taxon>
        <taxon>Sordariomycetes</taxon>
        <taxon>Sordariomycetidae</taxon>
        <taxon>Sordariales</taxon>
        <taxon>Chaetomiaceae</taxon>
        <taxon>Corynascus</taxon>
    </lineage>
</organism>
<proteinExistence type="predicted"/>
<evidence type="ECO:0000313" key="1">
    <source>
        <dbReference type="EMBL" id="KAK4244218.1"/>
    </source>
</evidence>
<evidence type="ECO:0000313" key="2">
    <source>
        <dbReference type="Proteomes" id="UP001303647"/>
    </source>
</evidence>
<name>A0AAN7HJB8_9PEZI</name>
<dbReference type="Proteomes" id="UP001303647">
    <property type="component" value="Unassembled WGS sequence"/>
</dbReference>
<protein>
    <submittedName>
        <fullName evidence="1">Uncharacterized protein</fullName>
    </submittedName>
</protein>
<sequence>MCNFIQREYRCGHQRYIASKWCDAYTMTHKRCPPEITHFEYVSKLLCGDCKAKNQPPVPWESMIRRQSNNRAIPSL</sequence>
<reference evidence="1" key="1">
    <citation type="journal article" date="2023" name="Mol. Phylogenet. Evol.">
        <title>Genome-scale phylogeny and comparative genomics of the fungal order Sordariales.</title>
        <authorList>
            <person name="Hensen N."/>
            <person name="Bonometti L."/>
            <person name="Westerberg I."/>
            <person name="Brannstrom I.O."/>
            <person name="Guillou S."/>
            <person name="Cros-Aarteil S."/>
            <person name="Calhoun S."/>
            <person name="Haridas S."/>
            <person name="Kuo A."/>
            <person name="Mondo S."/>
            <person name="Pangilinan J."/>
            <person name="Riley R."/>
            <person name="LaButti K."/>
            <person name="Andreopoulos B."/>
            <person name="Lipzen A."/>
            <person name="Chen C."/>
            <person name="Yan M."/>
            <person name="Daum C."/>
            <person name="Ng V."/>
            <person name="Clum A."/>
            <person name="Steindorff A."/>
            <person name="Ohm R.A."/>
            <person name="Martin F."/>
            <person name="Silar P."/>
            <person name="Natvig D.O."/>
            <person name="Lalanne C."/>
            <person name="Gautier V."/>
            <person name="Ament-Velasquez S.L."/>
            <person name="Kruys A."/>
            <person name="Hutchinson M.I."/>
            <person name="Powell A.J."/>
            <person name="Barry K."/>
            <person name="Miller A.N."/>
            <person name="Grigoriev I.V."/>
            <person name="Debuchy R."/>
            <person name="Gladieux P."/>
            <person name="Hiltunen Thoren M."/>
            <person name="Johannesson H."/>
        </authorList>
    </citation>
    <scope>NUCLEOTIDE SEQUENCE</scope>
    <source>
        <strain evidence="1">CBS 359.72</strain>
    </source>
</reference>
<accession>A0AAN7HJB8</accession>
<dbReference type="EMBL" id="MU857751">
    <property type="protein sequence ID" value="KAK4244218.1"/>
    <property type="molecule type" value="Genomic_DNA"/>
</dbReference>
<gene>
    <name evidence="1" type="ORF">C7999DRAFT_17518</name>
</gene>